<dbReference type="AlphaFoldDB" id="A0A8H3Z5D9"/>
<evidence type="ECO:0000313" key="4">
    <source>
        <dbReference type="Proteomes" id="UP000447873"/>
    </source>
</evidence>
<dbReference type="Proteomes" id="UP000447873">
    <property type="component" value="Unassembled WGS sequence"/>
</dbReference>
<feature type="region of interest" description="Disordered" evidence="1">
    <location>
        <begin position="49"/>
        <end position="100"/>
    </location>
</feature>
<feature type="compositionally biased region" description="Gly residues" evidence="1">
    <location>
        <begin position="63"/>
        <end position="95"/>
    </location>
</feature>
<comment type="caution">
    <text evidence="3">The sequence shown here is derived from an EMBL/GenBank/DDBJ whole genome shotgun (WGS) entry which is preliminary data.</text>
</comment>
<name>A0A8H3Z5D9_VENIN</name>
<organism evidence="3 4">
    <name type="scientific">Venturia inaequalis</name>
    <name type="common">Apple scab fungus</name>
    <dbReference type="NCBI Taxonomy" id="5025"/>
    <lineage>
        <taxon>Eukaryota</taxon>
        <taxon>Fungi</taxon>
        <taxon>Dikarya</taxon>
        <taxon>Ascomycota</taxon>
        <taxon>Pezizomycotina</taxon>
        <taxon>Dothideomycetes</taxon>
        <taxon>Pleosporomycetidae</taxon>
        <taxon>Venturiales</taxon>
        <taxon>Venturiaceae</taxon>
        <taxon>Venturia</taxon>
    </lineage>
</organism>
<gene>
    <name evidence="3" type="ORF">EG328_000364</name>
</gene>
<feature type="compositionally biased region" description="Low complexity" evidence="1">
    <location>
        <begin position="53"/>
        <end position="62"/>
    </location>
</feature>
<feature type="chain" id="PRO_5034760553" evidence="2">
    <location>
        <begin position="18"/>
        <end position="133"/>
    </location>
</feature>
<dbReference type="EMBL" id="WNWS01000105">
    <property type="protein sequence ID" value="KAE9980336.1"/>
    <property type="molecule type" value="Genomic_DNA"/>
</dbReference>
<evidence type="ECO:0000256" key="1">
    <source>
        <dbReference type="SAM" id="MobiDB-lite"/>
    </source>
</evidence>
<protein>
    <submittedName>
        <fullName evidence="3">Uncharacterized protein</fullName>
    </submittedName>
</protein>
<sequence>MRVSSIVFGLFTSFAMAAPLASYNGGSDTTGTLAPVVGSNLGSVVGTGSGNKASADGNSATGNGNGNGDGNAAGNGNSVGNGSGSGNAVGTGSGNGNEASANGNTIGNDIGNVNVGLPSTITINPNIDAPITL</sequence>
<feature type="signal peptide" evidence="2">
    <location>
        <begin position="1"/>
        <end position="17"/>
    </location>
</feature>
<accession>A0A8H3Z5D9</accession>
<keyword evidence="2" id="KW-0732">Signal</keyword>
<evidence type="ECO:0000313" key="3">
    <source>
        <dbReference type="EMBL" id="KAE9980336.1"/>
    </source>
</evidence>
<proteinExistence type="predicted"/>
<evidence type="ECO:0000256" key="2">
    <source>
        <dbReference type="SAM" id="SignalP"/>
    </source>
</evidence>
<reference evidence="3 4" key="1">
    <citation type="submission" date="2018-12" db="EMBL/GenBank/DDBJ databases">
        <title>Venturia inaequalis Genome Resource.</title>
        <authorList>
            <person name="Lichtner F.J."/>
        </authorList>
    </citation>
    <scope>NUCLEOTIDE SEQUENCE [LARGE SCALE GENOMIC DNA]</scope>
    <source>
        <strain evidence="3 4">120213</strain>
    </source>
</reference>